<dbReference type="AlphaFoldDB" id="A0AA45HJ17"/>
<keyword evidence="3" id="KW-1185">Reference proteome</keyword>
<dbReference type="RefSeq" id="WP_109604397.1">
    <property type="nucleotide sequence ID" value="NZ_QGGI01000005.1"/>
</dbReference>
<evidence type="ECO:0000313" key="2">
    <source>
        <dbReference type="EMBL" id="PWJ95487.1"/>
    </source>
</evidence>
<name>A0AA45HJ17_9BACT</name>
<accession>A0AA45HJ17</accession>
<reference evidence="2 3" key="1">
    <citation type="submission" date="2018-05" db="EMBL/GenBank/DDBJ databases">
        <title>Genomic Encyclopedia of Type Strains, Phase IV (KMG-IV): sequencing the most valuable type-strain genomes for metagenomic binning, comparative biology and taxonomic classification.</title>
        <authorList>
            <person name="Goeker M."/>
        </authorList>
    </citation>
    <scope>NUCLEOTIDE SEQUENCE [LARGE SCALE GENOMIC DNA]</scope>
    <source>
        <strain evidence="2 3">DSM 24906</strain>
    </source>
</reference>
<proteinExistence type="predicted"/>
<dbReference type="Proteomes" id="UP000245921">
    <property type="component" value="Unassembled WGS sequence"/>
</dbReference>
<dbReference type="GO" id="GO:0022857">
    <property type="term" value="F:transmembrane transporter activity"/>
    <property type="evidence" value="ECO:0007669"/>
    <property type="project" value="InterPro"/>
</dbReference>
<evidence type="ECO:0000259" key="1">
    <source>
        <dbReference type="Pfam" id="PF04069"/>
    </source>
</evidence>
<sequence>MKKKLTIFLFMILILNLFATKELIIGAKMFTEGYIVSNLVSELLKENGFEIKENFGLSSFPLRKAIETGQVDIYPEYTGTAWAAYFKKDERIYDPVKLFELVAKEDLEKNSIVWLDMINFNNTYGMAVRREFSEKNNIYSLSDLSEYLKENKDIIFGVNPEYYQRADGIFSVLSYYEMDVPRVNIKTMEAGLTYTALNSKKIDVSMVYSTDALILKYDLIVLNDDKNFFPAYYPSVMVRKEILDKYPEIKDILKPLKRYLNEDIMIRLNYLVDVEGYEPKVVAQNYLKGLGFIK</sequence>
<dbReference type="GO" id="GO:0043190">
    <property type="term" value="C:ATP-binding cassette (ABC) transporter complex"/>
    <property type="evidence" value="ECO:0007669"/>
    <property type="project" value="InterPro"/>
</dbReference>
<dbReference type="Pfam" id="PF04069">
    <property type="entry name" value="OpuAC"/>
    <property type="match status" value="1"/>
</dbReference>
<comment type="caution">
    <text evidence="2">The sequence shown here is derived from an EMBL/GenBank/DDBJ whole genome shotgun (WGS) entry which is preliminary data.</text>
</comment>
<evidence type="ECO:0000313" key="3">
    <source>
        <dbReference type="Proteomes" id="UP000245921"/>
    </source>
</evidence>
<dbReference type="SUPFAM" id="SSF53850">
    <property type="entry name" value="Periplasmic binding protein-like II"/>
    <property type="match status" value="1"/>
</dbReference>
<organism evidence="2 3">
    <name type="scientific">Oceanotoga teriensis</name>
    <dbReference type="NCBI Taxonomy" id="515440"/>
    <lineage>
        <taxon>Bacteria</taxon>
        <taxon>Thermotogati</taxon>
        <taxon>Thermotogota</taxon>
        <taxon>Thermotogae</taxon>
        <taxon>Petrotogales</taxon>
        <taxon>Petrotogaceae</taxon>
        <taxon>Oceanotoga</taxon>
    </lineage>
</organism>
<dbReference type="Gene3D" id="3.40.190.120">
    <property type="entry name" value="Osmoprotection protein (prox), domain 2"/>
    <property type="match status" value="1"/>
</dbReference>
<feature type="domain" description="ABC-type glycine betaine transport system substrate-binding" evidence="1">
    <location>
        <begin position="21"/>
        <end position="288"/>
    </location>
</feature>
<gene>
    <name evidence="2" type="ORF">C7380_105117</name>
</gene>
<dbReference type="Gene3D" id="3.40.190.10">
    <property type="entry name" value="Periplasmic binding protein-like II"/>
    <property type="match status" value="1"/>
</dbReference>
<dbReference type="CDD" id="cd13528">
    <property type="entry name" value="PBP2_osmoprotectants"/>
    <property type="match status" value="1"/>
</dbReference>
<dbReference type="EMBL" id="QGGI01000005">
    <property type="protein sequence ID" value="PWJ95487.1"/>
    <property type="molecule type" value="Genomic_DNA"/>
</dbReference>
<protein>
    <submittedName>
        <fullName evidence="2">Osmoprotectant transport system substrate-binding protein</fullName>
    </submittedName>
</protein>
<dbReference type="InterPro" id="IPR007210">
    <property type="entry name" value="ABC_Gly_betaine_transp_sub-bd"/>
</dbReference>